<dbReference type="KEGG" id="mlr:MELLADRAFT_92412"/>
<protein>
    <submittedName>
        <fullName evidence="1">Uncharacterized protein</fullName>
    </submittedName>
</protein>
<dbReference type="AlphaFoldDB" id="F4R9J4"/>
<accession>F4R9J4</accession>
<organism evidence="2">
    <name type="scientific">Melampsora larici-populina (strain 98AG31 / pathotype 3-4-7)</name>
    <name type="common">Poplar leaf rust fungus</name>
    <dbReference type="NCBI Taxonomy" id="747676"/>
    <lineage>
        <taxon>Eukaryota</taxon>
        <taxon>Fungi</taxon>
        <taxon>Dikarya</taxon>
        <taxon>Basidiomycota</taxon>
        <taxon>Pucciniomycotina</taxon>
        <taxon>Pucciniomycetes</taxon>
        <taxon>Pucciniales</taxon>
        <taxon>Melampsoraceae</taxon>
        <taxon>Melampsora</taxon>
    </lineage>
</organism>
<evidence type="ECO:0000313" key="1">
    <source>
        <dbReference type="EMBL" id="EGG11137.1"/>
    </source>
</evidence>
<dbReference type="HOGENOM" id="CLU_794709_0_0_1"/>
<dbReference type="VEuPathDB" id="FungiDB:MELLADRAFT_92412"/>
<reference evidence="2" key="1">
    <citation type="journal article" date="2011" name="Proc. Natl. Acad. Sci. U.S.A.">
        <title>Obligate biotrophy features unraveled by the genomic analysis of rust fungi.</title>
        <authorList>
            <person name="Duplessis S."/>
            <person name="Cuomo C.A."/>
            <person name="Lin Y.-C."/>
            <person name="Aerts A."/>
            <person name="Tisserant E."/>
            <person name="Veneault-Fourrey C."/>
            <person name="Joly D.L."/>
            <person name="Hacquard S."/>
            <person name="Amselem J."/>
            <person name="Cantarel B.L."/>
            <person name="Chiu R."/>
            <person name="Coutinho P.M."/>
            <person name="Feau N."/>
            <person name="Field M."/>
            <person name="Frey P."/>
            <person name="Gelhaye E."/>
            <person name="Goldberg J."/>
            <person name="Grabherr M.G."/>
            <person name="Kodira C.D."/>
            <person name="Kohler A."/>
            <person name="Kuees U."/>
            <person name="Lindquist E.A."/>
            <person name="Lucas S.M."/>
            <person name="Mago R."/>
            <person name="Mauceli E."/>
            <person name="Morin E."/>
            <person name="Murat C."/>
            <person name="Pangilinan J.L."/>
            <person name="Park R."/>
            <person name="Pearson M."/>
            <person name="Quesneville H."/>
            <person name="Rouhier N."/>
            <person name="Sakthikumar S."/>
            <person name="Salamov A.A."/>
            <person name="Schmutz J."/>
            <person name="Selles B."/>
            <person name="Shapiro H."/>
            <person name="Tanguay P."/>
            <person name="Tuskan G.A."/>
            <person name="Henrissat B."/>
            <person name="Van de Peer Y."/>
            <person name="Rouze P."/>
            <person name="Ellis J.G."/>
            <person name="Dodds P.N."/>
            <person name="Schein J.E."/>
            <person name="Zhong S."/>
            <person name="Hamelin R.C."/>
            <person name="Grigoriev I.V."/>
            <person name="Szabo L.J."/>
            <person name="Martin F."/>
        </authorList>
    </citation>
    <scope>NUCLEOTIDE SEQUENCE [LARGE SCALE GENOMIC DNA]</scope>
    <source>
        <strain evidence="2">98AG31 / pathotype 3-4-7</strain>
    </source>
</reference>
<name>F4R9J4_MELLP</name>
<gene>
    <name evidence="1" type="ORF">MELLADRAFT_92412</name>
</gene>
<proteinExistence type="predicted"/>
<dbReference type="GeneID" id="18936239"/>
<dbReference type="RefSeq" id="XP_007405739.1">
    <property type="nucleotide sequence ID" value="XM_007405677.1"/>
</dbReference>
<dbReference type="InParanoid" id="F4R9J4"/>
<sequence length="349" mass="39479">MKLYHRMEGPLAREPNLYTNFQTYSDVATTTKTTSEAYSLTQTPLGIPHCPTATTSPEGNQYSKKLEPLSEEEVTRYFPIFKRLVNMNKVAGDLHEGRLWRHSNKTGSCSREQLMKSKIRKVVRQLHFLNTQFNLEFHLLAACWNPAASTSNALFQDKHTSCEQWVHLQKKTHLLERFTFESTKAPHHLRPKQDQPRLMSEAAARQAAQRAELAQALNTLITMSLVTFAAPFLPGGPVGRGDAHPKTANLKAAFEKKTFPGSINLMFHRTPDSQVDDVMPISKGPNMLTNNEVQLWLEDINSKRYTLFKVTGKKGEAKNRKYKGDAGLTKEELGLEDSLLNQKESILCP</sequence>
<evidence type="ECO:0000313" key="2">
    <source>
        <dbReference type="Proteomes" id="UP000001072"/>
    </source>
</evidence>
<dbReference type="EMBL" id="GL883093">
    <property type="protein sequence ID" value="EGG11137.1"/>
    <property type="molecule type" value="Genomic_DNA"/>
</dbReference>
<dbReference type="Proteomes" id="UP000001072">
    <property type="component" value="Unassembled WGS sequence"/>
</dbReference>
<keyword evidence="2" id="KW-1185">Reference proteome</keyword>